<dbReference type="AlphaFoldDB" id="A0A2I9DKS1"/>
<name>A0A2I9DKS1_9DEIO</name>
<protein>
    <submittedName>
        <fullName evidence="1">Uncharacterized protein</fullName>
    </submittedName>
</protein>
<evidence type="ECO:0000313" key="1">
    <source>
        <dbReference type="EMBL" id="GBF07028.1"/>
    </source>
</evidence>
<dbReference type="EMBL" id="BFAG01000012">
    <property type="protein sequence ID" value="GBF07028.1"/>
    <property type="molecule type" value="Genomic_DNA"/>
</dbReference>
<evidence type="ECO:0000313" key="2">
    <source>
        <dbReference type="Proteomes" id="UP000236569"/>
    </source>
</evidence>
<organism evidence="1 2">
    <name type="scientific">Deinococcus aerius</name>
    <dbReference type="NCBI Taxonomy" id="200253"/>
    <lineage>
        <taxon>Bacteria</taxon>
        <taxon>Thermotogati</taxon>
        <taxon>Deinococcota</taxon>
        <taxon>Deinococci</taxon>
        <taxon>Deinococcales</taxon>
        <taxon>Deinococcaceae</taxon>
        <taxon>Deinococcus</taxon>
    </lineage>
</organism>
<dbReference type="Proteomes" id="UP000236569">
    <property type="component" value="Unassembled WGS sequence"/>
</dbReference>
<proteinExistence type="predicted"/>
<sequence length="177" mass="19212">MGSKAVQALGLRVERWDLTREGGGSGGKANLPYTFDGNIHAYVVRAEPPLRVTWAPSSRVYDLYLREFALQPTTVRLAVDGKLLFTHRLAAGETRYLRGSDLPGLPWTFNRLEIGAQCPDAGRPCLLVPELSVNVDPSRPPAPPAEAAAAALCLLLLLLLTRLLPWGNGRFSAAQRG</sequence>
<comment type="caution">
    <text evidence="1">The sequence shown here is derived from an EMBL/GenBank/DDBJ whole genome shotgun (WGS) entry which is preliminary data.</text>
</comment>
<accession>A0A2I9DKS1</accession>
<gene>
    <name evidence="1" type="ORF">DAERI_120021</name>
</gene>
<dbReference type="RefSeq" id="WP_103130372.1">
    <property type="nucleotide sequence ID" value="NZ_BFAG01000012.1"/>
</dbReference>
<keyword evidence="2" id="KW-1185">Reference proteome</keyword>
<reference evidence="2" key="1">
    <citation type="submission" date="2018-01" db="EMBL/GenBank/DDBJ databases">
        <title>Draft Genome Sequence of the Radioresistant Bacterium Deinococcus aerius TR0125, Isolated from the Higher Atmosphere above Japan.</title>
        <authorList>
            <person name="Satoh K."/>
            <person name="Arai H."/>
            <person name="Sanzen T."/>
            <person name="Kawaguchi Y."/>
            <person name="Hayashi H."/>
            <person name="Yokobori S."/>
            <person name="Yamagishi A."/>
            <person name="Oono Y."/>
            <person name="Narumi I."/>
        </authorList>
    </citation>
    <scope>NUCLEOTIDE SEQUENCE [LARGE SCALE GENOMIC DNA]</scope>
    <source>
        <strain evidence="2">TR0125</strain>
    </source>
</reference>